<sequence length="548" mass="56233">MGSSSSKARKPSGLSPGLESATSPMSSISSPVSSSPGNNGGLSSPDAGGHHHTPSHPRSSQPVSMRGFQLRSMSRRGRTGSTHASSAAIHAGYSPSMGSVFGGSGGGGGASSSGGTSGSATPVTAPSELFESTAGLVVDNPMQPRAALSPKAAEIEARTYAAAAEARTNAAAAATCGGIGSVGSGSAGGSGGGSRGGLFAPGTPGARQAAEGGAASALGVTASGSGRDAAAANSHDVAAVSLTPEMRIASLAGGAAGAAANAEDHAALGDWLIQYDEVSLGKTIGHSSFGTVNEGRLNGTRVAVKTIKRGVGKDANASDSIESIENFKKEARLNSKLRHPNIVLFMGVCVEPAHVCIVTELMERGNVRDLLVGPPGGKPVKLDWAMRLSWAMDTAMGVAYLHSRNPPMIHRDLKTTNLLVDRGMNVKICDFGLSRFQAADNVMSAVGTVQFAAPEVLKHEKYTELADVFSFGTVMWELHTRQRVFKGVPQLDVYKAVIQGSMPVIPKTVNATFAALLRDCWALSATARPSFREILTRLETVREQEGFA</sequence>
<dbReference type="Gene3D" id="1.10.510.10">
    <property type="entry name" value="Transferase(Phosphotransferase) domain 1"/>
    <property type="match status" value="1"/>
</dbReference>
<keyword evidence="3" id="KW-0418">Kinase</keyword>
<evidence type="ECO:0000259" key="8">
    <source>
        <dbReference type="PROSITE" id="PS50011"/>
    </source>
</evidence>
<dbReference type="InterPro" id="IPR051681">
    <property type="entry name" value="Ser/Thr_Kinases-Pseudokinases"/>
</dbReference>
<dbReference type="InterPro" id="IPR000719">
    <property type="entry name" value="Prot_kinase_dom"/>
</dbReference>
<dbReference type="PANTHER" id="PTHR44329">
    <property type="entry name" value="SERINE/THREONINE-PROTEIN KINASE TNNI3K-RELATED"/>
    <property type="match status" value="1"/>
</dbReference>
<proteinExistence type="predicted"/>
<dbReference type="GO" id="GO:0005524">
    <property type="term" value="F:ATP binding"/>
    <property type="evidence" value="ECO:0007669"/>
    <property type="project" value="UniProtKB-KW"/>
</dbReference>
<dbReference type="Gene3D" id="3.30.200.20">
    <property type="entry name" value="Phosphorylase Kinase, domain 1"/>
    <property type="match status" value="1"/>
</dbReference>
<organism evidence="9 10">
    <name type="scientific">Porphyra umbilicalis</name>
    <name type="common">Purple laver</name>
    <name type="synonym">Red alga</name>
    <dbReference type="NCBI Taxonomy" id="2786"/>
    <lineage>
        <taxon>Eukaryota</taxon>
        <taxon>Rhodophyta</taxon>
        <taxon>Bangiophyceae</taxon>
        <taxon>Bangiales</taxon>
        <taxon>Bangiaceae</taxon>
        <taxon>Porphyra</taxon>
    </lineage>
</organism>
<evidence type="ECO:0000313" key="10">
    <source>
        <dbReference type="Proteomes" id="UP000218209"/>
    </source>
</evidence>
<name>A0A1X6NTV0_PORUM</name>
<evidence type="ECO:0000313" key="9">
    <source>
        <dbReference type="EMBL" id="OSX72034.1"/>
    </source>
</evidence>
<accession>A0A1X6NTV0</accession>
<comment type="catalytic activity">
    <reaction evidence="6">
        <text>L-seryl-[protein] + ATP = O-phospho-L-seryl-[protein] + ADP + H(+)</text>
        <dbReference type="Rhea" id="RHEA:17989"/>
        <dbReference type="Rhea" id="RHEA-COMP:9863"/>
        <dbReference type="Rhea" id="RHEA-COMP:11604"/>
        <dbReference type="ChEBI" id="CHEBI:15378"/>
        <dbReference type="ChEBI" id="CHEBI:29999"/>
        <dbReference type="ChEBI" id="CHEBI:30616"/>
        <dbReference type="ChEBI" id="CHEBI:83421"/>
        <dbReference type="ChEBI" id="CHEBI:456216"/>
        <dbReference type="EC" id="2.7.11.1"/>
    </reaction>
</comment>
<dbReference type="SUPFAM" id="SSF56112">
    <property type="entry name" value="Protein kinase-like (PK-like)"/>
    <property type="match status" value="1"/>
</dbReference>
<dbReference type="Pfam" id="PF07714">
    <property type="entry name" value="PK_Tyr_Ser-Thr"/>
    <property type="match status" value="1"/>
</dbReference>
<evidence type="ECO:0000256" key="5">
    <source>
        <dbReference type="ARBA" id="ARBA00047899"/>
    </source>
</evidence>
<feature type="domain" description="Protein kinase" evidence="8">
    <location>
        <begin position="278"/>
        <end position="541"/>
    </location>
</feature>
<keyword evidence="2" id="KW-0547">Nucleotide-binding</keyword>
<evidence type="ECO:0000256" key="6">
    <source>
        <dbReference type="ARBA" id="ARBA00048679"/>
    </source>
</evidence>
<feature type="region of interest" description="Disordered" evidence="7">
    <location>
        <begin position="184"/>
        <end position="211"/>
    </location>
</feature>
<dbReference type="InterPro" id="IPR008271">
    <property type="entry name" value="Ser/Thr_kinase_AS"/>
</dbReference>
<evidence type="ECO:0000256" key="7">
    <source>
        <dbReference type="SAM" id="MobiDB-lite"/>
    </source>
</evidence>
<feature type="region of interest" description="Disordered" evidence="7">
    <location>
        <begin position="1"/>
        <end position="86"/>
    </location>
</feature>
<dbReference type="GO" id="GO:0004674">
    <property type="term" value="F:protein serine/threonine kinase activity"/>
    <property type="evidence" value="ECO:0007669"/>
    <property type="project" value="UniProtKB-EC"/>
</dbReference>
<dbReference type="CDD" id="cd13999">
    <property type="entry name" value="STKc_MAP3K-like"/>
    <property type="match status" value="1"/>
</dbReference>
<gene>
    <name evidence="9" type="ORF">BU14_0478s0002</name>
</gene>
<dbReference type="PRINTS" id="PR00109">
    <property type="entry name" value="TYRKINASE"/>
</dbReference>
<dbReference type="Proteomes" id="UP000218209">
    <property type="component" value="Unassembled WGS sequence"/>
</dbReference>
<keyword evidence="1" id="KW-0808">Transferase</keyword>
<keyword evidence="10" id="KW-1185">Reference proteome</keyword>
<comment type="catalytic activity">
    <reaction evidence="5">
        <text>L-threonyl-[protein] + ATP = O-phospho-L-threonyl-[protein] + ADP + H(+)</text>
        <dbReference type="Rhea" id="RHEA:46608"/>
        <dbReference type="Rhea" id="RHEA-COMP:11060"/>
        <dbReference type="Rhea" id="RHEA-COMP:11605"/>
        <dbReference type="ChEBI" id="CHEBI:15378"/>
        <dbReference type="ChEBI" id="CHEBI:30013"/>
        <dbReference type="ChEBI" id="CHEBI:30616"/>
        <dbReference type="ChEBI" id="CHEBI:61977"/>
        <dbReference type="ChEBI" id="CHEBI:456216"/>
        <dbReference type="EC" id="2.7.11.1"/>
    </reaction>
</comment>
<reference evidence="9 10" key="1">
    <citation type="submission" date="2017-03" db="EMBL/GenBank/DDBJ databases">
        <title>WGS assembly of Porphyra umbilicalis.</title>
        <authorList>
            <person name="Brawley S.H."/>
            <person name="Blouin N.A."/>
            <person name="Ficko-Blean E."/>
            <person name="Wheeler G.L."/>
            <person name="Lohr M."/>
            <person name="Goodson H.V."/>
            <person name="Jenkins J.W."/>
            <person name="Blaby-Haas C.E."/>
            <person name="Helliwell K.E."/>
            <person name="Chan C."/>
            <person name="Marriage T."/>
            <person name="Bhattacharya D."/>
            <person name="Klein A.S."/>
            <person name="Badis Y."/>
            <person name="Brodie J."/>
            <person name="Cao Y."/>
            <person name="Collen J."/>
            <person name="Dittami S.M."/>
            <person name="Gachon C.M."/>
            <person name="Green B.R."/>
            <person name="Karpowicz S."/>
            <person name="Kim J.W."/>
            <person name="Kudahl U."/>
            <person name="Lin S."/>
            <person name="Michel G."/>
            <person name="Mittag M."/>
            <person name="Olson B.J."/>
            <person name="Pangilinan J."/>
            <person name="Peng Y."/>
            <person name="Qiu H."/>
            <person name="Shu S."/>
            <person name="Singer J.T."/>
            <person name="Smith A.G."/>
            <person name="Sprecher B.N."/>
            <person name="Wagner V."/>
            <person name="Wang W."/>
            <person name="Wang Z.-Y."/>
            <person name="Yan J."/>
            <person name="Yarish C."/>
            <person name="Zoeuner-Riek S."/>
            <person name="Zhuang Y."/>
            <person name="Zou Y."/>
            <person name="Lindquist E.A."/>
            <person name="Grimwood J."/>
            <person name="Barry K."/>
            <person name="Rokhsar D.S."/>
            <person name="Schmutz J."/>
            <person name="Stiller J.W."/>
            <person name="Grossman A.R."/>
            <person name="Prochnik S.E."/>
        </authorList>
    </citation>
    <scope>NUCLEOTIDE SEQUENCE [LARGE SCALE GENOMIC DNA]</scope>
    <source>
        <strain evidence="9">4086291</strain>
    </source>
</reference>
<dbReference type="InterPro" id="IPR011009">
    <property type="entry name" value="Kinase-like_dom_sf"/>
</dbReference>
<dbReference type="PROSITE" id="PS00108">
    <property type="entry name" value="PROTEIN_KINASE_ST"/>
    <property type="match status" value="1"/>
</dbReference>
<dbReference type="EMBL" id="KV919090">
    <property type="protein sequence ID" value="OSX72034.1"/>
    <property type="molecule type" value="Genomic_DNA"/>
</dbReference>
<dbReference type="PANTHER" id="PTHR44329:SF298">
    <property type="entry name" value="MIXED LINEAGE KINASE DOMAIN-LIKE PROTEIN"/>
    <property type="match status" value="1"/>
</dbReference>
<dbReference type="AlphaFoldDB" id="A0A1X6NTV0"/>
<feature type="compositionally biased region" description="Gly residues" evidence="7">
    <location>
        <begin position="184"/>
        <end position="196"/>
    </location>
</feature>
<evidence type="ECO:0000256" key="2">
    <source>
        <dbReference type="ARBA" id="ARBA00022741"/>
    </source>
</evidence>
<evidence type="ECO:0000256" key="1">
    <source>
        <dbReference type="ARBA" id="ARBA00022679"/>
    </source>
</evidence>
<feature type="compositionally biased region" description="Gly residues" evidence="7">
    <location>
        <begin position="104"/>
        <end position="117"/>
    </location>
</feature>
<dbReference type="InterPro" id="IPR001245">
    <property type="entry name" value="Ser-Thr/Tyr_kinase_cat_dom"/>
</dbReference>
<keyword evidence="4" id="KW-0067">ATP-binding</keyword>
<dbReference type="SMART" id="SM00220">
    <property type="entry name" value="S_TKc"/>
    <property type="match status" value="1"/>
</dbReference>
<evidence type="ECO:0000256" key="3">
    <source>
        <dbReference type="ARBA" id="ARBA00022777"/>
    </source>
</evidence>
<dbReference type="PROSITE" id="PS50011">
    <property type="entry name" value="PROTEIN_KINASE_DOM"/>
    <property type="match status" value="1"/>
</dbReference>
<dbReference type="FunFam" id="3.30.200.20:FF:000034">
    <property type="entry name" value="Kinase suppressor of Ras 1"/>
    <property type="match status" value="1"/>
</dbReference>
<protein>
    <recommendedName>
        <fullName evidence="8">Protein kinase domain-containing protein</fullName>
    </recommendedName>
</protein>
<feature type="region of interest" description="Disordered" evidence="7">
    <location>
        <begin position="104"/>
        <end position="124"/>
    </location>
</feature>
<feature type="compositionally biased region" description="Low complexity" evidence="7">
    <location>
        <begin position="20"/>
        <end position="45"/>
    </location>
</feature>
<evidence type="ECO:0000256" key="4">
    <source>
        <dbReference type="ARBA" id="ARBA00022840"/>
    </source>
</evidence>
<dbReference type="OrthoDB" id="3608at2759"/>